<keyword evidence="7 10" id="KW-1133">Transmembrane helix</keyword>
<keyword evidence="5 10" id="KW-0812">Transmembrane</keyword>
<evidence type="ECO:0000256" key="9">
    <source>
        <dbReference type="ARBA" id="ARBA00023180"/>
    </source>
</evidence>
<keyword evidence="6" id="KW-0256">Endoplasmic reticulum</keyword>
<name>A0AAD9R7D5_ACRCE</name>
<dbReference type="Proteomes" id="UP001249851">
    <property type="component" value="Unassembled WGS sequence"/>
</dbReference>
<organism evidence="11 12">
    <name type="scientific">Acropora cervicornis</name>
    <name type="common">Staghorn coral</name>
    <dbReference type="NCBI Taxonomy" id="6130"/>
    <lineage>
        <taxon>Eukaryota</taxon>
        <taxon>Metazoa</taxon>
        <taxon>Cnidaria</taxon>
        <taxon>Anthozoa</taxon>
        <taxon>Hexacorallia</taxon>
        <taxon>Scleractinia</taxon>
        <taxon>Astrocoeniina</taxon>
        <taxon>Acroporidae</taxon>
        <taxon>Acropora</taxon>
    </lineage>
</organism>
<evidence type="ECO:0000256" key="5">
    <source>
        <dbReference type="ARBA" id="ARBA00022692"/>
    </source>
</evidence>
<sequence length="551" mass="62520">MADSEESLKKAHSEKRIQALVSLSVGFIFILIGIPLWWNTTKVYRASLPYSEIEQLNSLKVKYATVINVMLFGPQDPVAMKEAIEKKLRSETGYPDSVVFAEYKVTVDDKHTEILTSKLSSQSWEDLDDFFHNLFPAKDNHFTFFVLPHESPEPGSMDAFIGKYLHCILYNNKDLAQLAATITMAIKSIIVNEEEVSYAFSLGSKREMKKDTMENMTAQKSITGLQVSFTLVNSDPDSVLAEWDIEPAVKKYLDPFLVKFPHLDITVDSQVLHYSTIQINPRKDGESFYLPYDDLPHMINPIEAKLGSHISFYPTLNFVVYVPLQKYTPLYMRTKEGGQSKSNAFLSPQWGGVLIYNLQRTTSVNGSSPQRIGLDMKPVMNIFLSQLKHLLGLIQVKPVNGIKLRVSTDDNSVSKWEQDSLMRLKTMEYLATSTITLTSLAQLLGKISNMVINDHIKEQVERALYSITQSTTALEEGNLTGAVLAAKMAIRSSEEAFFDPSILELLYFPDDQKYAIYIPLFLPISLPVIMSLWQALRWYRGENDEKKDKQD</sequence>
<evidence type="ECO:0000313" key="11">
    <source>
        <dbReference type="EMBL" id="KAK2574238.1"/>
    </source>
</evidence>
<dbReference type="PANTHER" id="PTHR21072:SF13">
    <property type="entry name" value="GPI TRANSAMIDASE COMPONENT PIG-S"/>
    <property type="match status" value="1"/>
</dbReference>
<keyword evidence="4" id="KW-0337">GPI-anchor biosynthesis</keyword>
<dbReference type="GO" id="GO:0042765">
    <property type="term" value="C:GPI-anchor transamidase complex"/>
    <property type="evidence" value="ECO:0007669"/>
    <property type="project" value="InterPro"/>
</dbReference>
<protein>
    <submittedName>
        <fullName evidence="11">GPI transamidase component PIG-S</fullName>
    </submittedName>
</protein>
<dbReference type="InterPro" id="IPR019540">
    <property type="entry name" value="PtdIno-glycan_biosynth_class_S"/>
</dbReference>
<accession>A0AAD9R7D5</accession>
<dbReference type="GO" id="GO:0016255">
    <property type="term" value="P:attachment of GPI anchor to protein"/>
    <property type="evidence" value="ECO:0007669"/>
    <property type="project" value="InterPro"/>
</dbReference>
<gene>
    <name evidence="11" type="ORF">P5673_000377</name>
</gene>
<evidence type="ECO:0000256" key="7">
    <source>
        <dbReference type="ARBA" id="ARBA00022989"/>
    </source>
</evidence>
<evidence type="ECO:0000256" key="3">
    <source>
        <dbReference type="ARBA" id="ARBA00005316"/>
    </source>
</evidence>
<keyword evidence="8 10" id="KW-0472">Membrane</keyword>
<keyword evidence="12" id="KW-1185">Reference proteome</keyword>
<feature type="transmembrane region" description="Helical" evidence="10">
    <location>
        <begin position="20"/>
        <end position="38"/>
    </location>
</feature>
<evidence type="ECO:0000256" key="10">
    <source>
        <dbReference type="SAM" id="Phobius"/>
    </source>
</evidence>
<dbReference type="EMBL" id="JARQWQ010000001">
    <property type="protein sequence ID" value="KAK2574238.1"/>
    <property type="molecule type" value="Genomic_DNA"/>
</dbReference>
<evidence type="ECO:0000256" key="8">
    <source>
        <dbReference type="ARBA" id="ARBA00023136"/>
    </source>
</evidence>
<reference evidence="11" key="2">
    <citation type="journal article" date="2023" name="Science">
        <title>Genomic signatures of disease resistance in endangered staghorn corals.</title>
        <authorList>
            <person name="Vollmer S.V."/>
            <person name="Selwyn J.D."/>
            <person name="Despard B.A."/>
            <person name="Roesel C.L."/>
        </authorList>
    </citation>
    <scope>NUCLEOTIDE SEQUENCE</scope>
    <source>
        <strain evidence="11">K2</strain>
    </source>
</reference>
<dbReference type="AlphaFoldDB" id="A0AAD9R7D5"/>
<dbReference type="PANTHER" id="PTHR21072">
    <property type="entry name" value="GPI TRANSAMIDASE COMPONENT PIG-S"/>
    <property type="match status" value="1"/>
</dbReference>
<feature type="transmembrane region" description="Helical" evidence="10">
    <location>
        <begin position="514"/>
        <end position="536"/>
    </location>
</feature>
<dbReference type="GO" id="GO:0006506">
    <property type="term" value="P:GPI anchor biosynthetic process"/>
    <property type="evidence" value="ECO:0007669"/>
    <property type="project" value="UniProtKB-KW"/>
</dbReference>
<comment type="pathway">
    <text evidence="2">Glycolipid biosynthesis; glycosylphosphatidylinositol-anchor biosynthesis.</text>
</comment>
<evidence type="ECO:0000313" key="12">
    <source>
        <dbReference type="Proteomes" id="UP001249851"/>
    </source>
</evidence>
<evidence type="ECO:0000256" key="1">
    <source>
        <dbReference type="ARBA" id="ARBA00004477"/>
    </source>
</evidence>
<dbReference type="Pfam" id="PF10510">
    <property type="entry name" value="PIG-S"/>
    <property type="match status" value="1"/>
</dbReference>
<comment type="similarity">
    <text evidence="3">Belongs to the PIGS family.</text>
</comment>
<keyword evidence="9" id="KW-0325">Glycoprotein</keyword>
<evidence type="ECO:0000256" key="6">
    <source>
        <dbReference type="ARBA" id="ARBA00022824"/>
    </source>
</evidence>
<reference evidence="11" key="1">
    <citation type="journal article" date="2023" name="G3 (Bethesda)">
        <title>Whole genome assembly and annotation of the endangered Caribbean coral Acropora cervicornis.</title>
        <authorList>
            <person name="Selwyn J.D."/>
            <person name="Vollmer S.V."/>
        </authorList>
    </citation>
    <scope>NUCLEOTIDE SEQUENCE</scope>
    <source>
        <strain evidence="11">K2</strain>
    </source>
</reference>
<comment type="subcellular location">
    <subcellularLocation>
        <location evidence="1">Endoplasmic reticulum membrane</location>
        <topology evidence="1">Multi-pass membrane protein</topology>
    </subcellularLocation>
</comment>
<comment type="caution">
    <text evidence="11">The sequence shown here is derived from an EMBL/GenBank/DDBJ whole genome shotgun (WGS) entry which is preliminary data.</text>
</comment>
<evidence type="ECO:0000256" key="2">
    <source>
        <dbReference type="ARBA" id="ARBA00004687"/>
    </source>
</evidence>
<evidence type="ECO:0000256" key="4">
    <source>
        <dbReference type="ARBA" id="ARBA00022502"/>
    </source>
</evidence>
<proteinExistence type="inferred from homology"/>